<gene>
    <name evidence="4" type="ORF">CSSPJE1EN2_LOCUS26299</name>
</gene>
<feature type="region of interest" description="Disordered" evidence="1">
    <location>
        <begin position="77"/>
        <end position="111"/>
    </location>
</feature>
<dbReference type="Proteomes" id="UP001497522">
    <property type="component" value="Unassembled WGS sequence"/>
</dbReference>
<organism evidence="4 5">
    <name type="scientific">Sphagnum jensenii</name>
    <dbReference type="NCBI Taxonomy" id="128206"/>
    <lineage>
        <taxon>Eukaryota</taxon>
        <taxon>Viridiplantae</taxon>
        <taxon>Streptophyta</taxon>
        <taxon>Embryophyta</taxon>
        <taxon>Bryophyta</taxon>
        <taxon>Sphagnophytina</taxon>
        <taxon>Sphagnopsida</taxon>
        <taxon>Sphagnales</taxon>
        <taxon>Sphagnaceae</taxon>
        <taxon>Sphagnum</taxon>
    </lineage>
</organism>
<dbReference type="InterPro" id="IPR041588">
    <property type="entry name" value="Integrase_H2C2"/>
</dbReference>
<feature type="compositionally biased region" description="Acidic residues" evidence="1">
    <location>
        <begin position="85"/>
        <end position="94"/>
    </location>
</feature>
<accession>A0ABP1A259</accession>
<feature type="region of interest" description="Disordered" evidence="1">
    <location>
        <begin position="287"/>
        <end position="307"/>
    </location>
</feature>
<dbReference type="InterPro" id="IPR041577">
    <property type="entry name" value="RT_RNaseH_2"/>
</dbReference>
<feature type="compositionally biased region" description="Acidic residues" evidence="1">
    <location>
        <begin position="102"/>
        <end position="111"/>
    </location>
</feature>
<name>A0ABP1A259_9BRYO</name>
<proteinExistence type="predicted"/>
<dbReference type="Pfam" id="PF17919">
    <property type="entry name" value="RT_RNaseH_2"/>
    <property type="match status" value="1"/>
</dbReference>
<dbReference type="InterPro" id="IPR043502">
    <property type="entry name" value="DNA/RNA_pol_sf"/>
</dbReference>
<dbReference type="EMBL" id="CAXHBF010000494">
    <property type="protein sequence ID" value="CAK9856367.1"/>
    <property type="molecule type" value="Genomic_DNA"/>
</dbReference>
<keyword evidence="5" id="KW-1185">Reference proteome</keyword>
<sequence>MKIGAIVDVERGLIQVRKGPGDNVKVLPLTMVNLLQNVNSETLEHEAAVTVKSASSEALEMDLRKMLLYDSVMDEEVKVPKSESDTDADDDSEEALQSVEPTNEESEFADTELEELVLKEGPQQILQLTLQDQADDFMKEEISDSNDYADWIQWVSDAERGEPNSRESALCAEVPTVLQVHQVNRKEAHPKQFASSAGYLKMSTRWQEISQKIRVDHNLGEEKQQQLWRMLGKYQDVYQALKVALVNAPVLTRPDFKRTFWLDVDWSPKGVGAILSQKEAQELSEFGDHELDPTGSDDEEDHGAKSSSVDIWEDTDCLALLKEGVLPITVDIEEGKRIRKRASTYCWKEQQLFFKGLYVPKPEERMSLVRRMHEDLGHSGEQRTLPEIRRRYFWRSRTTDVKAVSIVEMWKRMQRSLYRK</sequence>
<feature type="domain" description="Integrase zinc-binding" evidence="3">
    <location>
        <begin position="362"/>
        <end position="403"/>
    </location>
</feature>
<evidence type="ECO:0000313" key="4">
    <source>
        <dbReference type="EMBL" id="CAK9856367.1"/>
    </source>
</evidence>
<evidence type="ECO:0000256" key="1">
    <source>
        <dbReference type="SAM" id="MobiDB-lite"/>
    </source>
</evidence>
<dbReference type="Gene3D" id="1.10.340.70">
    <property type="match status" value="1"/>
</dbReference>
<evidence type="ECO:0000313" key="5">
    <source>
        <dbReference type="Proteomes" id="UP001497522"/>
    </source>
</evidence>
<evidence type="ECO:0008006" key="6">
    <source>
        <dbReference type="Google" id="ProtNLM"/>
    </source>
</evidence>
<evidence type="ECO:0000259" key="2">
    <source>
        <dbReference type="Pfam" id="PF17919"/>
    </source>
</evidence>
<dbReference type="Pfam" id="PF17921">
    <property type="entry name" value="Integrase_H2C2"/>
    <property type="match status" value="1"/>
</dbReference>
<evidence type="ECO:0000259" key="3">
    <source>
        <dbReference type="Pfam" id="PF17921"/>
    </source>
</evidence>
<reference evidence="4" key="1">
    <citation type="submission" date="2024-03" db="EMBL/GenBank/DDBJ databases">
        <authorList>
            <consortium name="ELIXIR-Norway"/>
            <consortium name="Elixir Norway"/>
        </authorList>
    </citation>
    <scope>NUCLEOTIDE SEQUENCE</scope>
</reference>
<feature type="domain" description="Reverse transcriptase/retrotransposon-derived protein RNase H-like" evidence="2">
    <location>
        <begin position="235"/>
        <end position="281"/>
    </location>
</feature>
<protein>
    <recommendedName>
        <fullName evidence="6">Integrase zinc-binding domain-containing protein</fullName>
    </recommendedName>
</protein>
<dbReference type="SUPFAM" id="SSF56672">
    <property type="entry name" value="DNA/RNA polymerases"/>
    <property type="match status" value="1"/>
</dbReference>
<comment type="caution">
    <text evidence="4">The sequence shown here is derived from an EMBL/GenBank/DDBJ whole genome shotgun (WGS) entry which is preliminary data.</text>
</comment>